<dbReference type="PANTHER" id="PTHR33546:SF1">
    <property type="entry name" value="LARGE, MULTIFUNCTIONAL SECRETED PROTEIN"/>
    <property type="match status" value="1"/>
</dbReference>
<dbReference type="InterPro" id="IPR009056">
    <property type="entry name" value="Cyt_c-like_dom"/>
</dbReference>
<evidence type="ECO:0000256" key="4">
    <source>
        <dbReference type="PROSITE-ProRule" id="PRU00433"/>
    </source>
</evidence>
<feature type="domain" description="Cytochrome c" evidence="5">
    <location>
        <begin position="707"/>
        <end position="863"/>
    </location>
</feature>
<reference evidence="7 8" key="1">
    <citation type="submission" date="2024-02" db="EMBL/GenBank/DDBJ databases">
        <title>Rhodopirellula caenicola NBRC 110016.</title>
        <authorList>
            <person name="Ichikawa N."/>
            <person name="Katano-Makiyama Y."/>
            <person name="Hidaka K."/>
        </authorList>
    </citation>
    <scope>NUCLEOTIDE SEQUENCE [LARGE SCALE GENOMIC DNA]</scope>
    <source>
        <strain evidence="7 8">NBRC 110016</strain>
    </source>
</reference>
<feature type="domain" description="Cytochrome c" evidence="5">
    <location>
        <begin position="360"/>
        <end position="449"/>
    </location>
</feature>
<keyword evidence="2 4" id="KW-0479">Metal-binding</keyword>
<evidence type="ECO:0000256" key="3">
    <source>
        <dbReference type="ARBA" id="ARBA00023004"/>
    </source>
</evidence>
<dbReference type="SUPFAM" id="SSF48695">
    <property type="entry name" value="Multiheme cytochromes"/>
    <property type="match status" value="1"/>
</dbReference>
<feature type="domain" description="PA14" evidence="6">
    <location>
        <begin position="550"/>
        <end position="686"/>
    </location>
</feature>
<dbReference type="InterPro" id="IPR036909">
    <property type="entry name" value="Cyt_c-like_dom_sf"/>
</dbReference>
<dbReference type="SUPFAM" id="SSF46626">
    <property type="entry name" value="Cytochrome c"/>
    <property type="match status" value="4"/>
</dbReference>
<dbReference type="EMBL" id="BAABRO010000004">
    <property type="protein sequence ID" value="GAA5506946.1"/>
    <property type="molecule type" value="Genomic_DNA"/>
</dbReference>
<evidence type="ECO:0000313" key="7">
    <source>
        <dbReference type="EMBL" id="GAA5506946.1"/>
    </source>
</evidence>
<evidence type="ECO:0008006" key="9">
    <source>
        <dbReference type="Google" id="ProtNLM"/>
    </source>
</evidence>
<proteinExistence type="predicted"/>
<name>A0ABP9VQJ7_9BACT</name>
<dbReference type="Pfam" id="PF06439">
    <property type="entry name" value="3keto-disac_hyd"/>
    <property type="match status" value="1"/>
</dbReference>
<dbReference type="Pfam" id="PF07691">
    <property type="entry name" value="PA14"/>
    <property type="match status" value="1"/>
</dbReference>
<dbReference type="InterPro" id="IPR037524">
    <property type="entry name" value="PA14/GLEYA"/>
</dbReference>
<dbReference type="InterPro" id="IPR010496">
    <property type="entry name" value="AL/BT2_dom"/>
</dbReference>
<keyword evidence="3 4" id="KW-0408">Iron</keyword>
<dbReference type="InterPro" id="IPR011658">
    <property type="entry name" value="PA14_dom"/>
</dbReference>
<sequence>MHALGNLAGISDRHSGTPHALTTSFLTPSSGFSTVILLSRLRRAVWTAAVFSLFAPSVFAQVFDNIESAKSDPDFMVQGEYVSDTQGLQVIARGDGEFDLVLFEGGLPGAGGDTTAPRRLEGDADVVADLVEAMELEKVQRKSPTLGAKPPHGATVLFDGTKKSIDQHWRNGKLVAPNLLGVGTTTNETFGDYRLHLEFKTPFMPTATGQGRGNSGVYHQGRYETQVLDSFGLEGKDNEAGGIYTVSPPSVNMCFPPLSWQTYDVDFTAARFDDQGNKTSDARMTVRLNGVIVQNNVVIPEATKGAPLKESAAPGPIHLQNHGNPVRYRNIWIVPVDTKREARRPIVAGFERFYASSSEPDAIAGELLINALACDACHAADSFADLSTKRGPDLSAVAGRVRVDAMVDMIADPHQFKPGTTMPDPWGDLSVQERRQQAQAITSFLVTKGERGLRDRSAPKDLIKTGRRLYQTVGCVACHAADPKSSKESMASTSVPLAGVEKKYTLTSLAEFLRQPHVTRPGSRMPGLVGTEKEAAAIAAYLLGDTVVQSGVGKFTRRIYRGDWNRLPDFSNRKPEKTDDVFGVKIDDIKPKLRYAVIFDATLKIEKAGEYTFRVQSDDGSRLSVDGTEIAENDGIHPVTTATGSIKLSKGLHSLTLQYLQKAGEAELRLEYDDPEFGWTPVEFMVVDPENPVSLDFLPSQYVPDPSLADAGQQLFRSVGCANCHAFTGTSASLVAKPLNQLDVNRGCLANDVPAGSQGVVDFELNHSQRAAITAAIKQRKQSGVPTVDDATRVHVTMAAMNCYACHKRGTVGGPESIREAAFTGTTPEMGLEGQVPPPLDGVGDKLTDAYMKTILQHGANERPYMRTRMPAFRYEHLKAMHESINRLDRKGDDHPIATEPASENQIAAGRQCVGNRGLACIKCHSYNGNKGGGIGAIDMLKMTTRLRPEWFHRYLLDPPLYRPGTRMPKSFVDGESPLADLYGGDPDKQIDAIWKYLLQGDKAKEPEGLTQGAILLAASAKPLIYRNFFTDVSARGIGVAYPGEVNLIWDAEQMSLAKLWKNSFVDASLHWVARGKGRQQPLGDAVVWIDKAVPLAILPTMDAAWPSESARELGYKFKGYTLDANGVPTFRYEVDGYSIQDKPVAKNVEGVRSLERQFTVTKTADSAETMVMRFATGAVKSSDGGTITLANGVRMTIEGVSVQQVGNADATELRAVIPPGESVSFTRTIHW</sequence>
<keyword evidence="8" id="KW-1185">Reference proteome</keyword>
<keyword evidence="1 4" id="KW-0349">Heme</keyword>
<accession>A0ABP9VQJ7</accession>
<evidence type="ECO:0000313" key="8">
    <source>
        <dbReference type="Proteomes" id="UP001416858"/>
    </source>
</evidence>
<dbReference type="PANTHER" id="PTHR33546">
    <property type="entry name" value="LARGE, MULTIFUNCTIONAL SECRETED PROTEIN-RELATED"/>
    <property type="match status" value="1"/>
</dbReference>
<dbReference type="SUPFAM" id="SSF56988">
    <property type="entry name" value="Anthrax protective antigen"/>
    <property type="match status" value="1"/>
</dbReference>
<organism evidence="7 8">
    <name type="scientific">Novipirellula caenicola</name>
    <dbReference type="NCBI Taxonomy" id="1536901"/>
    <lineage>
        <taxon>Bacteria</taxon>
        <taxon>Pseudomonadati</taxon>
        <taxon>Planctomycetota</taxon>
        <taxon>Planctomycetia</taxon>
        <taxon>Pirellulales</taxon>
        <taxon>Pirellulaceae</taxon>
        <taxon>Novipirellula</taxon>
    </lineage>
</organism>
<evidence type="ECO:0000259" key="5">
    <source>
        <dbReference type="PROSITE" id="PS51007"/>
    </source>
</evidence>
<evidence type="ECO:0000256" key="1">
    <source>
        <dbReference type="ARBA" id="ARBA00022617"/>
    </source>
</evidence>
<dbReference type="Pfam" id="PF00034">
    <property type="entry name" value="Cytochrom_C"/>
    <property type="match status" value="1"/>
</dbReference>
<dbReference type="PROSITE" id="PS51820">
    <property type="entry name" value="PA14"/>
    <property type="match status" value="1"/>
</dbReference>
<gene>
    <name evidence="7" type="ORF">Rcae01_02399</name>
</gene>
<dbReference type="Gene3D" id="1.10.760.10">
    <property type="entry name" value="Cytochrome c-like domain"/>
    <property type="match status" value="4"/>
</dbReference>
<dbReference type="Gene3D" id="2.60.120.560">
    <property type="entry name" value="Exo-inulinase, domain 1"/>
    <property type="match status" value="1"/>
</dbReference>
<evidence type="ECO:0000259" key="6">
    <source>
        <dbReference type="PROSITE" id="PS51820"/>
    </source>
</evidence>
<dbReference type="Gene3D" id="2.60.120.380">
    <property type="match status" value="1"/>
</dbReference>
<feature type="domain" description="Cytochrome c" evidence="5">
    <location>
        <begin position="905"/>
        <end position="1002"/>
    </location>
</feature>
<protein>
    <recommendedName>
        <fullName evidence="9">Cytochrome c</fullName>
    </recommendedName>
</protein>
<dbReference type="PROSITE" id="PS51007">
    <property type="entry name" value="CYTC"/>
    <property type="match status" value="4"/>
</dbReference>
<dbReference type="Proteomes" id="UP001416858">
    <property type="component" value="Unassembled WGS sequence"/>
</dbReference>
<evidence type="ECO:0000256" key="2">
    <source>
        <dbReference type="ARBA" id="ARBA00022723"/>
    </source>
</evidence>
<dbReference type="InterPro" id="IPR036280">
    <property type="entry name" value="Multihaem_cyt_sf"/>
</dbReference>
<dbReference type="SMART" id="SM00758">
    <property type="entry name" value="PA14"/>
    <property type="match status" value="1"/>
</dbReference>
<feature type="domain" description="Cytochrome c" evidence="5">
    <location>
        <begin position="461"/>
        <end position="546"/>
    </location>
</feature>
<comment type="caution">
    <text evidence="7">The sequence shown here is derived from an EMBL/GenBank/DDBJ whole genome shotgun (WGS) entry which is preliminary data.</text>
</comment>